<evidence type="ECO:0000256" key="1">
    <source>
        <dbReference type="SAM" id="Phobius"/>
    </source>
</evidence>
<dbReference type="EMBL" id="CP000563">
    <property type="protein sequence ID" value="ABN59993.1"/>
    <property type="molecule type" value="Genomic_DNA"/>
</dbReference>
<name>A3CZT0_SHEB5</name>
<organism evidence="2 3">
    <name type="scientific">Shewanella baltica (strain OS155 / ATCC BAA-1091)</name>
    <dbReference type="NCBI Taxonomy" id="325240"/>
    <lineage>
        <taxon>Bacteria</taxon>
        <taxon>Pseudomonadati</taxon>
        <taxon>Pseudomonadota</taxon>
        <taxon>Gammaproteobacteria</taxon>
        <taxon>Alteromonadales</taxon>
        <taxon>Shewanellaceae</taxon>
        <taxon>Shewanella</taxon>
    </lineage>
</organism>
<gene>
    <name evidence="2" type="ordered locus">Sbal_0463</name>
</gene>
<keyword evidence="1" id="KW-1133">Transmembrane helix</keyword>
<dbReference type="HOGENOM" id="CLU_803844_0_0_6"/>
<feature type="transmembrane region" description="Helical" evidence="1">
    <location>
        <begin position="267"/>
        <end position="287"/>
    </location>
</feature>
<protein>
    <submittedName>
        <fullName evidence="2">Uncharacterized protein</fullName>
    </submittedName>
</protein>
<keyword evidence="1" id="KW-0472">Membrane</keyword>
<feature type="transmembrane region" description="Helical" evidence="1">
    <location>
        <begin position="299"/>
        <end position="318"/>
    </location>
</feature>
<dbReference type="Proteomes" id="UP000001557">
    <property type="component" value="Chromosome"/>
</dbReference>
<sequence>MEIVMADLFIPKTSITPENYKNFFSSGDFDQFSQVNNILGQYAPPNRLYVAPSQCTVNDPTSFDLQALPPETRNKIKQMVDNYGEDITLAIAELFDGIDVSSVTSNAIGLAGAVQGYASNRSSLIMNSMNEINTLMVEHNNKLKNAIGGLSDVHAARAREEMIKMKVNKLNERFSSEISRLVNKQKLLRRSHFVNSERAVNMARNSRNTTRFSVASRAEFRKLVNMSKYVKIIGRRLIALDLGFRAYSVVRDCSAGKNCIRAGIGEIAGAAAGIGTAYVGFTALGYAGAAVGAVVSGPFLVLVLAVGAATVLVGSTIASDNAKGFAQSVYDYFTDNEPEIDAYTY</sequence>
<keyword evidence="3" id="KW-1185">Reference proteome</keyword>
<proteinExistence type="predicted"/>
<evidence type="ECO:0000313" key="3">
    <source>
        <dbReference type="Proteomes" id="UP000001557"/>
    </source>
</evidence>
<dbReference type="AlphaFoldDB" id="A3CZT0"/>
<evidence type="ECO:0000313" key="2">
    <source>
        <dbReference type="EMBL" id="ABN59993.1"/>
    </source>
</evidence>
<reference evidence="2 3" key="1">
    <citation type="submission" date="2007-02" db="EMBL/GenBank/DDBJ databases">
        <title>Complete sequence of chromosome of Shewanella baltica OS155.</title>
        <authorList>
            <consortium name="US DOE Joint Genome Institute"/>
            <person name="Copeland A."/>
            <person name="Lucas S."/>
            <person name="Lapidus A."/>
            <person name="Barry K."/>
            <person name="Detter J.C."/>
            <person name="Glavina del Rio T."/>
            <person name="Hammon N."/>
            <person name="Israni S."/>
            <person name="Dalin E."/>
            <person name="Tice H."/>
            <person name="Pitluck S."/>
            <person name="Sims D.R."/>
            <person name="Brettin T."/>
            <person name="Bruce D."/>
            <person name="Han C."/>
            <person name="Tapia R."/>
            <person name="Brainard J."/>
            <person name="Schmutz J."/>
            <person name="Larimer F."/>
            <person name="Land M."/>
            <person name="Hauser L."/>
            <person name="Kyrpides N."/>
            <person name="Mikhailova N."/>
            <person name="Brettar I."/>
            <person name="Klappenbach J."/>
            <person name="Konstantinidis K."/>
            <person name="Rodrigues J."/>
            <person name="Tiedje J."/>
            <person name="Richardson P."/>
        </authorList>
    </citation>
    <scope>NUCLEOTIDE SEQUENCE [LARGE SCALE GENOMIC DNA]</scope>
    <source>
        <strain evidence="3">OS155 / ATCC BAA-1091</strain>
    </source>
</reference>
<keyword evidence="1" id="KW-0812">Transmembrane</keyword>
<accession>A3CZT0</accession>
<dbReference type="KEGG" id="sbl:Sbal_0463"/>